<dbReference type="EMBL" id="JAHQIW010000170">
    <property type="protein sequence ID" value="KAJ1346423.1"/>
    <property type="molecule type" value="Genomic_DNA"/>
</dbReference>
<name>A0AAD5QC29_PARTN</name>
<sequence length="74" mass="9009">MASYFQKEKILNHWRTSRTVILHENDDKRLLNKQSEYIRFTRETPKHMWLPLYEIQINLSDNGYITSGTKRQII</sequence>
<protein>
    <submittedName>
        <fullName evidence="1">Uncharacterized protein</fullName>
    </submittedName>
</protein>
<evidence type="ECO:0000313" key="2">
    <source>
        <dbReference type="Proteomes" id="UP001196413"/>
    </source>
</evidence>
<organism evidence="1 2">
    <name type="scientific">Parelaphostrongylus tenuis</name>
    <name type="common">Meningeal worm</name>
    <dbReference type="NCBI Taxonomy" id="148309"/>
    <lineage>
        <taxon>Eukaryota</taxon>
        <taxon>Metazoa</taxon>
        <taxon>Ecdysozoa</taxon>
        <taxon>Nematoda</taxon>
        <taxon>Chromadorea</taxon>
        <taxon>Rhabditida</taxon>
        <taxon>Rhabditina</taxon>
        <taxon>Rhabditomorpha</taxon>
        <taxon>Strongyloidea</taxon>
        <taxon>Metastrongylidae</taxon>
        <taxon>Parelaphostrongylus</taxon>
    </lineage>
</organism>
<comment type="caution">
    <text evidence="1">The sequence shown here is derived from an EMBL/GenBank/DDBJ whole genome shotgun (WGS) entry which is preliminary data.</text>
</comment>
<gene>
    <name evidence="1" type="ORF">KIN20_001202</name>
</gene>
<proteinExistence type="predicted"/>
<reference evidence="1" key="1">
    <citation type="submission" date="2021-06" db="EMBL/GenBank/DDBJ databases">
        <title>Parelaphostrongylus tenuis whole genome reference sequence.</title>
        <authorList>
            <person name="Garwood T.J."/>
            <person name="Larsen P.A."/>
            <person name="Fountain-Jones N.M."/>
            <person name="Garbe J.R."/>
            <person name="Macchietto M.G."/>
            <person name="Kania S.A."/>
            <person name="Gerhold R.W."/>
            <person name="Richards J.E."/>
            <person name="Wolf T.M."/>
        </authorList>
    </citation>
    <scope>NUCLEOTIDE SEQUENCE</scope>
    <source>
        <strain evidence="1">MNPRO001-30</strain>
        <tissue evidence="1">Meninges</tissue>
    </source>
</reference>
<dbReference type="Proteomes" id="UP001196413">
    <property type="component" value="Unassembled WGS sequence"/>
</dbReference>
<dbReference type="AlphaFoldDB" id="A0AAD5QC29"/>
<accession>A0AAD5QC29</accession>
<evidence type="ECO:0000313" key="1">
    <source>
        <dbReference type="EMBL" id="KAJ1346423.1"/>
    </source>
</evidence>
<keyword evidence="2" id="KW-1185">Reference proteome</keyword>